<sequence>MYAPLRVIFQSVAALAALRNPGHILMYAPRISSLAALPQIEIYSVNRLRLWTDKKTGAGFSAGFYL</sequence>
<proteinExistence type="predicted"/>
<comment type="caution">
    <text evidence="1">The sequence shown here is derived from an EMBL/GenBank/DDBJ whole genome shotgun (WGS) entry which is preliminary data.</text>
</comment>
<dbReference type="AlphaFoldDB" id="A0A1B8H200"/>
<reference evidence="2" key="1">
    <citation type="submission" date="2016-06" db="EMBL/GenBank/DDBJ databases">
        <authorList>
            <person name="Butler K."/>
        </authorList>
    </citation>
    <scope>NUCLEOTIDE SEQUENCE [LARGE SCALE GENOMIC DNA]</scope>
    <source>
        <strain evidence="2">GCSL-Mp20</strain>
    </source>
</reference>
<accession>A0A1B8H200</accession>
<gene>
    <name evidence="1" type="ORF">AYY18_10435</name>
</gene>
<name>A0A1B8H200_9GAMM</name>
<dbReference type="EMBL" id="LZEY01000059">
    <property type="protein sequence ID" value="OBU03086.1"/>
    <property type="molecule type" value="Genomic_DNA"/>
</dbReference>
<evidence type="ECO:0000313" key="1">
    <source>
        <dbReference type="EMBL" id="OBU03086.1"/>
    </source>
</evidence>
<protein>
    <submittedName>
        <fullName evidence="1">Uncharacterized protein</fullName>
    </submittedName>
</protein>
<organism evidence="1 2">
    <name type="scientific">Morganella psychrotolerans</name>
    <dbReference type="NCBI Taxonomy" id="368603"/>
    <lineage>
        <taxon>Bacteria</taxon>
        <taxon>Pseudomonadati</taxon>
        <taxon>Pseudomonadota</taxon>
        <taxon>Gammaproteobacteria</taxon>
        <taxon>Enterobacterales</taxon>
        <taxon>Morganellaceae</taxon>
        <taxon>Morganella</taxon>
    </lineage>
</organism>
<evidence type="ECO:0000313" key="2">
    <source>
        <dbReference type="Proteomes" id="UP000092377"/>
    </source>
</evidence>
<keyword evidence="2" id="KW-1185">Reference proteome</keyword>
<dbReference type="Proteomes" id="UP000092377">
    <property type="component" value="Unassembled WGS sequence"/>
</dbReference>